<keyword evidence="1" id="KW-0812">Transmembrane</keyword>
<accession>A0A6L5X3D1</accession>
<keyword evidence="1" id="KW-0472">Membrane</keyword>
<reference evidence="3 4" key="1">
    <citation type="submission" date="2019-08" db="EMBL/GenBank/DDBJ databases">
        <title>In-depth cultivation of the pig gut microbiome towards novel bacterial diversity and tailored functional studies.</title>
        <authorList>
            <person name="Wylensek D."/>
            <person name="Hitch T.C.A."/>
            <person name="Clavel T."/>
        </authorList>
    </citation>
    <scope>NUCLEOTIDE SEQUENCE [LARGE SCALE GENOMIC DNA]</scope>
    <source>
        <strain evidence="3 4">Oil+RF-744-WCA-WT-11</strain>
    </source>
</reference>
<evidence type="ECO:0000313" key="4">
    <source>
        <dbReference type="Proteomes" id="UP000481852"/>
    </source>
</evidence>
<protein>
    <submittedName>
        <fullName evidence="3">Uncharacterized protein</fullName>
    </submittedName>
</protein>
<evidence type="ECO:0000256" key="2">
    <source>
        <dbReference type="SAM" id="SignalP"/>
    </source>
</evidence>
<dbReference type="EMBL" id="VULZ01000002">
    <property type="protein sequence ID" value="MSS13873.1"/>
    <property type="molecule type" value="Genomic_DNA"/>
</dbReference>
<keyword evidence="1" id="KW-1133">Transmembrane helix</keyword>
<organism evidence="3 4">
    <name type="scientific">Porcincola intestinalis</name>
    <dbReference type="NCBI Taxonomy" id="2606632"/>
    <lineage>
        <taxon>Bacteria</taxon>
        <taxon>Bacillati</taxon>
        <taxon>Bacillota</taxon>
        <taxon>Clostridia</taxon>
        <taxon>Lachnospirales</taxon>
        <taxon>Lachnospiraceae</taxon>
        <taxon>Porcincola</taxon>
    </lineage>
</organism>
<feature type="chain" id="PRO_5026772227" evidence="2">
    <location>
        <begin position="37"/>
        <end position="106"/>
    </location>
</feature>
<name>A0A6L5X3D1_9FIRM</name>
<keyword evidence="4" id="KW-1185">Reference proteome</keyword>
<gene>
    <name evidence="3" type="ORF">FYJ35_02245</name>
</gene>
<dbReference type="RefSeq" id="WP_154522572.1">
    <property type="nucleotide sequence ID" value="NZ_VULZ01000002.1"/>
</dbReference>
<dbReference type="Proteomes" id="UP000481852">
    <property type="component" value="Unassembled WGS sequence"/>
</dbReference>
<evidence type="ECO:0000313" key="3">
    <source>
        <dbReference type="EMBL" id="MSS13873.1"/>
    </source>
</evidence>
<feature type="signal peptide" evidence="2">
    <location>
        <begin position="1"/>
        <end position="36"/>
    </location>
</feature>
<evidence type="ECO:0000256" key="1">
    <source>
        <dbReference type="SAM" id="Phobius"/>
    </source>
</evidence>
<feature type="transmembrane region" description="Helical" evidence="1">
    <location>
        <begin position="89"/>
        <end position="105"/>
    </location>
</feature>
<comment type="caution">
    <text evidence="3">The sequence shown here is derived from an EMBL/GenBank/DDBJ whole genome shotgun (WGS) entry which is preliminary data.</text>
</comment>
<feature type="transmembrane region" description="Helical" evidence="1">
    <location>
        <begin position="46"/>
        <end position="68"/>
    </location>
</feature>
<proteinExistence type="predicted"/>
<dbReference type="AlphaFoldDB" id="A0A6L5X3D1"/>
<keyword evidence="2" id="KW-0732">Signal</keyword>
<sequence>MNLIQKKANMKFNREAMVTALATMALLLMTPMNAFAAAQVQGKINNLYSIVTTIITAAGAIVLAWGVFEFASAYQSRDTAQQTDSLKKVVAGILMCLAPTIINLLK</sequence>